<dbReference type="Gene3D" id="3.90.25.10">
    <property type="entry name" value="UDP-galactose 4-epimerase, domain 1"/>
    <property type="match status" value="1"/>
</dbReference>
<dbReference type="OrthoDB" id="9803892at2"/>
<dbReference type="SUPFAM" id="SSF51735">
    <property type="entry name" value="NAD(P)-binding Rossmann-fold domains"/>
    <property type="match status" value="1"/>
</dbReference>
<dbReference type="PANTHER" id="PTHR10491">
    <property type="entry name" value="DTDP-4-DEHYDRORHAMNOSE REDUCTASE"/>
    <property type="match status" value="1"/>
</dbReference>
<evidence type="ECO:0000259" key="3">
    <source>
        <dbReference type="Pfam" id="PF04321"/>
    </source>
</evidence>
<keyword evidence="5" id="KW-1185">Reference proteome</keyword>
<feature type="domain" description="RmlD-like substrate binding" evidence="3">
    <location>
        <begin position="8"/>
        <end position="289"/>
    </location>
</feature>
<dbReference type="EC" id="1.1.1.133" evidence="2"/>
<dbReference type="GO" id="GO:0008831">
    <property type="term" value="F:dTDP-4-dehydrorhamnose reductase activity"/>
    <property type="evidence" value="ECO:0007669"/>
    <property type="project" value="UniProtKB-EC"/>
</dbReference>
<dbReference type="EMBL" id="VLKF01000001">
    <property type="protein sequence ID" value="TWH74181.1"/>
    <property type="molecule type" value="Genomic_DNA"/>
</dbReference>
<dbReference type="AlphaFoldDB" id="A0A562IT34"/>
<dbReference type="Proteomes" id="UP000321490">
    <property type="component" value="Unassembled WGS sequence"/>
</dbReference>
<dbReference type="InterPro" id="IPR036291">
    <property type="entry name" value="NAD(P)-bd_dom_sf"/>
</dbReference>
<comment type="pathway">
    <text evidence="2">Carbohydrate biosynthesis; dTDP-L-rhamnose biosynthesis.</text>
</comment>
<dbReference type="InterPro" id="IPR005913">
    <property type="entry name" value="dTDP_dehydrorham_reduct"/>
</dbReference>
<evidence type="ECO:0000313" key="5">
    <source>
        <dbReference type="Proteomes" id="UP000321490"/>
    </source>
</evidence>
<evidence type="ECO:0000313" key="4">
    <source>
        <dbReference type="EMBL" id="TWH74181.1"/>
    </source>
</evidence>
<proteinExistence type="inferred from homology"/>
<dbReference type="Gene3D" id="3.40.50.720">
    <property type="entry name" value="NAD(P)-binding Rossmann-like Domain"/>
    <property type="match status" value="1"/>
</dbReference>
<keyword evidence="2" id="KW-0560">Oxidoreductase</keyword>
<reference evidence="4 5" key="1">
    <citation type="submission" date="2019-07" db="EMBL/GenBank/DDBJ databases">
        <title>R&amp;d 2014.</title>
        <authorList>
            <person name="Klenk H.-P."/>
        </authorList>
    </citation>
    <scope>NUCLEOTIDE SEQUENCE [LARGE SCALE GENOMIC DNA]</scope>
    <source>
        <strain evidence="4 5">DSM 45764</strain>
    </source>
</reference>
<dbReference type="GO" id="GO:0019305">
    <property type="term" value="P:dTDP-rhamnose biosynthetic process"/>
    <property type="evidence" value="ECO:0007669"/>
    <property type="project" value="UniProtKB-UniPathway"/>
</dbReference>
<organism evidence="4 5">
    <name type="scientific">Modestobacter roseus</name>
    <dbReference type="NCBI Taxonomy" id="1181884"/>
    <lineage>
        <taxon>Bacteria</taxon>
        <taxon>Bacillati</taxon>
        <taxon>Actinomycetota</taxon>
        <taxon>Actinomycetes</taxon>
        <taxon>Geodermatophilales</taxon>
        <taxon>Geodermatophilaceae</taxon>
        <taxon>Modestobacter</taxon>
    </lineage>
</organism>
<comment type="caution">
    <text evidence="4">The sequence shown here is derived from an EMBL/GenBank/DDBJ whole genome shotgun (WGS) entry which is preliminary data.</text>
</comment>
<dbReference type="PANTHER" id="PTHR10491:SF4">
    <property type="entry name" value="METHIONINE ADENOSYLTRANSFERASE 2 SUBUNIT BETA"/>
    <property type="match status" value="1"/>
</dbReference>
<dbReference type="NCBIfam" id="TIGR01214">
    <property type="entry name" value="rmlD"/>
    <property type="match status" value="1"/>
</dbReference>
<keyword evidence="2" id="KW-0521">NADP</keyword>
<evidence type="ECO:0000256" key="1">
    <source>
        <dbReference type="ARBA" id="ARBA00010944"/>
    </source>
</evidence>
<comment type="function">
    <text evidence="2">Catalyzes the reduction of dTDP-6-deoxy-L-lyxo-4-hexulose to yield dTDP-L-rhamnose.</text>
</comment>
<name>A0A562IT34_9ACTN</name>
<accession>A0A562IT34</accession>
<dbReference type="CDD" id="cd05254">
    <property type="entry name" value="dTDP_HR_like_SDR_e"/>
    <property type="match status" value="1"/>
</dbReference>
<gene>
    <name evidence="4" type="ORF">JD78_02716</name>
</gene>
<comment type="similarity">
    <text evidence="1 2">Belongs to the dTDP-4-dehydrorhamnose reductase family.</text>
</comment>
<dbReference type="RefSeq" id="WP_153359032.1">
    <property type="nucleotide sequence ID" value="NZ_JABGDC010000051.1"/>
</dbReference>
<protein>
    <recommendedName>
        <fullName evidence="2">dTDP-4-dehydrorhamnose reductase</fullName>
        <ecNumber evidence="2">1.1.1.133</ecNumber>
    </recommendedName>
</protein>
<dbReference type="InterPro" id="IPR029903">
    <property type="entry name" value="RmlD-like-bd"/>
</dbReference>
<evidence type="ECO:0000256" key="2">
    <source>
        <dbReference type="RuleBase" id="RU364082"/>
    </source>
</evidence>
<dbReference type="UniPathway" id="UPA00124"/>
<sequence length="294" mass="30730">MSAPTAWLVTGASGQLGTDLQRLLAGADLTALDRGRLDLTDEAQVRDVVGRWRDDAVARGARPVVVNAAAYTAVDAAETDEVTARRVNGEAPGWLAEELAGAGRLVHVSTDYVFAGDARTPYGVDDEPAPRTAYGRTKLAGERAVAAVGGDAVVVRTAWVYAAHGSNFVRTMLRLEAERDTVSVVADQTGSPTWSADLASGLVELAGTSIGGVLHATGAGATTWHGFAREVFALSGADPDRVLPLTTAEFPRPAPRPAWSVLDPAAWQAAGLTSLPAWRESLRACLAELGALRP</sequence>
<dbReference type="Pfam" id="PF04321">
    <property type="entry name" value="RmlD_sub_bind"/>
    <property type="match status" value="1"/>
</dbReference>